<gene>
    <name evidence="2" type="ORF">ASPVEDRAFT_148181</name>
</gene>
<dbReference type="VEuPathDB" id="FungiDB:ASPVEDRAFT_148181"/>
<dbReference type="GeneID" id="63723665"/>
<dbReference type="AlphaFoldDB" id="A0A1L9PBW8"/>
<evidence type="ECO:0000313" key="3">
    <source>
        <dbReference type="Proteomes" id="UP000184073"/>
    </source>
</evidence>
<accession>A0A1L9PBW8</accession>
<evidence type="ECO:0000313" key="2">
    <source>
        <dbReference type="EMBL" id="OJI99027.1"/>
    </source>
</evidence>
<name>A0A1L9PBW8_ASPVE</name>
<dbReference type="EMBL" id="KV878126">
    <property type="protein sequence ID" value="OJI99027.1"/>
    <property type="molecule type" value="Genomic_DNA"/>
</dbReference>
<dbReference type="OrthoDB" id="5348779at2759"/>
<reference evidence="3" key="1">
    <citation type="journal article" date="2017" name="Genome Biol.">
        <title>Comparative genomics reveals high biological diversity and specific adaptations in the industrially and medically important fungal genus Aspergillus.</title>
        <authorList>
            <person name="de Vries R.P."/>
            <person name="Riley R."/>
            <person name="Wiebenga A."/>
            <person name="Aguilar-Osorio G."/>
            <person name="Amillis S."/>
            <person name="Uchima C.A."/>
            <person name="Anderluh G."/>
            <person name="Asadollahi M."/>
            <person name="Askin M."/>
            <person name="Barry K."/>
            <person name="Battaglia E."/>
            <person name="Bayram O."/>
            <person name="Benocci T."/>
            <person name="Braus-Stromeyer S.A."/>
            <person name="Caldana C."/>
            <person name="Canovas D."/>
            <person name="Cerqueira G.C."/>
            <person name="Chen F."/>
            <person name="Chen W."/>
            <person name="Choi C."/>
            <person name="Clum A."/>
            <person name="Dos Santos R.A."/>
            <person name="Damasio A.R."/>
            <person name="Diallinas G."/>
            <person name="Emri T."/>
            <person name="Fekete E."/>
            <person name="Flipphi M."/>
            <person name="Freyberg S."/>
            <person name="Gallo A."/>
            <person name="Gournas C."/>
            <person name="Habgood R."/>
            <person name="Hainaut M."/>
            <person name="Harispe M.L."/>
            <person name="Henrissat B."/>
            <person name="Hilden K.S."/>
            <person name="Hope R."/>
            <person name="Hossain A."/>
            <person name="Karabika E."/>
            <person name="Karaffa L."/>
            <person name="Karanyi Z."/>
            <person name="Krasevec N."/>
            <person name="Kuo A."/>
            <person name="Kusch H."/>
            <person name="LaButti K."/>
            <person name="Lagendijk E.L."/>
            <person name="Lapidus A."/>
            <person name="Levasseur A."/>
            <person name="Lindquist E."/>
            <person name="Lipzen A."/>
            <person name="Logrieco A.F."/>
            <person name="MacCabe A."/>
            <person name="Maekelae M.R."/>
            <person name="Malavazi I."/>
            <person name="Melin P."/>
            <person name="Meyer V."/>
            <person name="Mielnichuk N."/>
            <person name="Miskei M."/>
            <person name="Molnar A.P."/>
            <person name="Mule G."/>
            <person name="Ngan C.Y."/>
            <person name="Orejas M."/>
            <person name="Orosz E."/>
            <person name="Ouedraogo J.P."/>
            <person name="Overkamp K.M."/>
            <person name="Park H.-S."/>
            <person name="Perrone G."/>
            <person name="Piumi F."/>
            <person name="Punt P.J."/>
            <person name="Ram A.F."/>
            <person name="Ramon A."/>
            <person name="Rauscher S."/>
            <person name="Record E."/>
            <person name="Riano-Pachon D.M."/>
            <person name="Robert V."/>
            <person name="Roehrig J."/>
            <person name="Ruller R."/>
            <person name="Salamov A."/>
            <person name="Salih N.S."/>
            <person name="Samson R.A."/>
            <person name="Sandor E."/>
            <person name="Sanguinetti M."/>
            <person name="Schuetze T."/>
            <person name="Sepcic K."/>
            <person name="Shelest E."/>
            <person name="Sherlock G."/>
            <person name="Sophianopoulou V."/>
            <person name="Squina F.M."/>
            <person name="Sun H."/>
            <person name="Susca A."/>
            <person name="Todd R.B."/>
            <person name="Tsang A."/>
            <person name="Unkles S.E."/>
            <person name="van de Wiele N."/>
            <person name="van Rossen-Uffink D."/>
            <person name="Oliveira J.V."/>
            <person name="Vesth T.C."/>
            <person name="Visser J."/>
            <person name="Yu J.-H."/>
            <person name="Zhou M."/>
            <person name="Andersen M.R."/>
            <person name="Archer D.B."/>
            <person name="Baker S.E."/>
            <person name="Benoit I."/>
            <person name="Brakhage A.A."/>
            <person name="Braus G.H."/>
            <person name="Fischer R."/>
            <person name="Frisvad J.C."/>
            <person name="Goldman G.H."/>
            <person name="Houbraken J."/>
            <person name="Oakley B."/>
            <person name="Pocsi I."/>
            <person name="Scazzocchio C."/>
            <person name="Seiboth B."/>
            <person name="vanKuyk P.A."/>
            <person name="Wortman J."/>
            <person name="Dyer P.S."/>
            <person name="Grigoriev I.V."/>
        </authorList>
    </citation>
    <scope>NUCLEOTIDE SEQUENCE [LARGE SCALE GENOMIC DNA]</scope>
    <source>
        <strain evidence="3">CBS 583.65</strain>
    </source>
</reference>
<sequence>MNSVEPARNQQVLELAPLLLCTEPKCYYMVLRTPGTVDCTLCDFAHVHQASWSERNLPDILYGPNRTANIQAEGPVMQTLAKIFGKRINHFPELPWHISSKVEGWRLEAWFRTDDRITASDIMDRIHPKYRQEISPAIIDQRRESFLREFDSLFWEPSPLDRAPMAYQTVRHDGVMRYDENEILNCTGRLTDNSNLNLENGGAIPPIAGPLTNAGQSEEQAVQTDGPPLIANLYSNRLVPPRDSYYRSIAAVPPSPNGIRVSHAEHPESRESQNPRPN</sequence>
<feature type="region of interest" description="Disordered" evidence="1">
    <location>
        <begin position="249"/>
        <end position="278"/>
    </location>
</feature>
<evidence type="ECO:0000256" key="1">
    <source>
        <dbReference type="SAM" id="MobiDB-lite"/>
    </source>
</evidence>
<dbReference type="RefSeq" id="XP_040664790.1">
    <property type="nucleotide sequence ID" value="XM_040808154.1"/>
</dbReference>
<organism evidence="2 3">
    <name type="scientific">Aspergillus versicolor CBS 583.65</name>
    <dbReference type="NCBI Taxonomy" id="1036611"/>
    <lineage>
        <taxon>Eukaryota</taxon>
        <taxon>Fungi</taxon>
        <taxon>Dikarya</taxon>
        <taxon>Ascomycota</taxon>
        <taxon>Pezizomycotina</taxon>
        <taxon>Eurotiomycetes</taxon>
        <taxon>Eurotiomycetidae</taxon>
        <taxon>Eurotiales</taxon>
        <taxon>Aspergillaceae</taxon>
        <taxon>Aspergillus</taxon>
        <taxon>Aspergillus subgen. Nidulantes</taxon>
    </lineage>
</organism>
<proteinExistence type="predicted"/>
<keyword evidence="3" id="KW-1185">Reference proteome</keyword>
<dbReference type="Proteomes" id="UP000184073">
    <property type="component" value="Unassembled WGS sequence"/>
</dbReference>
<feature type="compositionally biased region" description="Basic and acidic residues" evidence="1">
    <location>
        <begin position="262"/>
        <end position="278"/>
    </location>
</feature>
<protein>
    <submittedName>
        <fullName evidence="2">Uncharacterized protein</fullName>
    </submittedName>
</protein>